<accession>A0A7T8HJP2</accession>
<sequence>VMSPSLEHHHHPPSSPGIVNSRHQFSSSTTSSNPPSVDINPHQGGEPLLSPQAANMAYYSQTHQPQSSSNNNNSNTHASPESPVVRAPSTGSSSASGSILERALASSVKSEANPGSPHPEWARSTGGAPPGSNYGSGEVVEEYMKSEYASSSGGGGEYPGYPPPPTPD</sequence>
<dbReference type="AlphaFoldDB" id="A0A7T8HJP2"/>
<organism evidence="2 3">
    <name type="scientific">Caligus rogercresseyi</name>
    <name type="common">Sea louse</name>
    <dbReference type="NCBI Taxonomy" id="217165"/>
    <lineage>
        <taxon>Eukaryota</taxon>
        <taxon>Metazoa</taxon>
        <taxon>Ecdysozoa</taxon>
        <taxon>Arthropoda</taxon>
        <taxon>Crustacea</taxon>
        <taxon>Multicrustacea</taxon>
        <taxon>Hexanauplia</taxon>
        <taxon>Copepoda</taxon>
        <taxon>Siphonostomatoida</taxon>
        <taxon>Caligidae</taxon>
        <taxon>Caligus</taxon>
    </lineage>
</organism>
<gene>
    <name evidence="2" type="ORF">FKW44_012418</name>
</gene>
<feature type="compositionally biased region" description="Low complexity" evidence="1">
    <location>
        <begin position="26"/>
        <end position="36"/>
    </location>
</feature>
<reference evidence="3" key="1">
    <citation type="submission" date="2021-01" db="EMBL/GenBank/DDBJ databases">
        <title>Caligus Genome Assembly.</title>
        <authorList>
            <person name="Gallardo-Escarate C."/>
        </authorList>
    </citation>
    <scope>NUCLEOTIDE SEQUENCE [LARGE SCALE GENOMIC DNA]</scope>
</reference>
<evidence type="ECO:0000313" key="3">
    <source>
        <dbReference type="Proteomes" id="UP000595437"/>
    </source>
</evidence>
<feature type="non-terminal residue" evidence="2">
    <location>
        <position position="1"/>
    </location>
</feature>
<protein>
    <submittedName>
        <fullName evidence="2">Forkhead box protein Olike</fullName>
    </submittedName>
</protein>
<dbReference type="Proteomes" id="UP000595437">
    <property type="component" value="Chromosome 8"/>
</dbReference>
<feature type="region of interest" description="Disordered" evidence="1">
    <location>
        <begin position="1"/>
        <end position="168"/>
    </location>
</feature>
<proteinExistence type="predicted"/>
<dbReference type="EMBL" id="CP045897">
    <property type="protein sequence ID" value="QQP51157.1"/>
    <property type="molecule type" value="Genomic_DNA"/>
</dbReference>
<feature type="compositionally biased region" description="Low complexity" evidence="1">
    <location>
        <begin position="89"/>
        <end position="98"/>
    </location>
</feature>
<keyword evidence="3" id="KW-1185">Reference proteome</keyword>
<feature type="non-terminal residue" evidence="2">
    <location>
        <position position="168"/>
    </location>
</feature>
<evidence type="ECO:0000256" key="1">
    <source>
        <dbReference type="SAM" id="MobiDB-lite"/>
    </source>
</evidence>
<evidence type="ECO:0000313" key="2">
    <source>
        <dbReference type="EMBL" id="QQP51157.1"/>
    </source>
</evidence>
<name>A0A7T8HJP2_CALRO</name>